<dbReference type="AlphaFoldDB" id="A0A1I1CYH6"/>
<dbReference type="PANTHER" id="PTHR24422:SF10">
    <property type="entry name" value="CHEMOTAXIS PROTEIN METHYLTRANSFERASE 2"/>
    <property type="match status" value="1"/>
</dbReference>
<keyword evidence="5" id="KW-0949">S-adenosyl-L-methionine</keyword>
<evidence type="ECO:0000259" key="6">
    <source>
        <dbReference type="PROSITE" id="PS50123"/>
    </source>
</evidence>
<organism evidence="7 8">
    <name type="scientific">Brevinema andersonii</name>
    <dbReference type="NCBI Taxonomy" id="34097"/>
    <lineage>
        <taxon>Bacteria</taxon>
        <taxon>Pseudomonadati</taxon>
        <taxon>Spirochaetota</taxon>
        <taxon>Spirochaetia</taxon>
        <taxon>Brevinematales</taxon>
        <taxon>Brevinemataceae</taxon>
        <taxon>Brevinema</taxon>
    </lineage>
</organism>
<protein>
    <recommendedName>
        <fullName evidence="2">protein-glutamate O-methyltransferase</fullName>
        <ecNumber evidence="2">2.1.1.80</ecNumber>
    </recommendedName>
</protein>
<keyword evidence="3 7" id="KW-0489">Methyltransferase</keyword>
<evidence type="ECO:0000256" key="3">
    <source>
        <dbReference type="ARBA" id="ARBA00022603"/>
    </source>
</evidence>
<name>A0A1I1CYH6_BREAD</name>
<gene>
    <name evidence="7" type="ORF">SAMN02745150_00021</name>
</gene>
<dbReference type="PRINTS" id="PR00996">
    <property type="entry name" value="CHERMTFRASE"/>
</dbReference>
<evidence type="ECO:0000313" key="7">
    <source>
        <dbReference type="EMBL" id="SFB67096.1"/>
    </source>
</evidence>
<dbReference type="InterPro" id="IPR029063">
    <property type="entry name" value="SAM-dependent_MTases_sf"/>
</dbReference>
<reference evidence="8" key="1">
    <citation type="submission" date="2016-10" db="EMBL/GenBank/DDBJ databases">
        <authorList>
            <person name="Varghese N."/>
            <person name="Submissions S."/>
        </authorList>
    </citation>
    <scope>NUCLEOTIDE SEQUENCE [LARGE SCALE GENOMIC DNA]</scope>
    <source>
        <strain evidence="8">ATCC 43811</strain>
    </source>
</reference>
<dbReference type="SMART" id="SM00138">
    <property type="entry name" value="MeTrc"/>
    <property type="match status" value="1"/>
</dbReference>
<dbReference type="OrthoDB" id="9816309at2"/>
<dbReference type="STRING" id="34097.SAMN02745150_00021"/>
<dbReference type="EC" id="2.1.1.80" evidence="2"/>
<dbReference type="SUPFAM" id="SSF53335">
    <property type="entry name" value="S-adenosyl-L-methionine-dependent methyltransferases"/>
    <property type="match status" value="1"/>
</dbReference>
<dbReference type="EMBL" id="FOKY01000001">
    <property type="protein sequence ID" value="SFB67096.1"/>
    <property type="molecule type" value="Genomic_DNA"/>
</dbReference>
<dbReference type="GO" id="GO:0008983">
    <property type="term" value="F:protein-glutamate O-methyltransferase activity"/>
    <property type="evidence" value="ECO:0007669"/>
    <property type="project" value="UniProtKB-EC"/>
</dbReference>
<dbReference type="Proteomes" id="UP000240042">
    <property type="component" value="Unassembled WGS sequence"/>
</dbReference>
<dbReference type="SUPFAM" id="SSF47757">
    <property type="entry name" value="Chemotaxis receptor methyltransferase CheR, N-terminal domain"/>
    <property type="match status" value="1"/>
</dbReference>
<evidence type="ECO:0000256" key="4">
    <source>
        <dbReference type="ARBA" id="ARBA00022679"/>
    </source>
</evidence>
<sequence>MSLHELTSSTKVLETLAAMIHQESGIIFTPSHMKVLDQRVQSTLKEKKCSDIELLELLKNNKNELHAFIGHVTTNHTQFFRSIGQYELLGTMILPELVQKNKLTKTIKLWSAASSSGEEAYTCAMYIQYYFDTHGLSDWYLEIFATDIDQTSIKLGENAEYPFDALRHVPQEYHQYLDIDSGRLDEFGFVEGAKFSIKPAIRNLVSFQEHNLLDSAPYRDIDIIFCRNVLIYFDEKTQHKVVSHLEKALASKGYFFVSPSETLNGITGNLEIKIFPKGIYYIKKD</sequence>
<dbReference type="PANTHER" id="PTHR24422">
    <property type="entry name" value="CHEMOTAXIS PROTEIN METHYLTRANSFERASE"/>
    <property type="match status" value="1"/>
</dbReference>
<keyword evidence="8" id="KW-1185">Reference proteome</keyword>
<dbReference type="Gene3D" id="3.40.50.150">
    <property type="entry name" value="Vaccinia Virus protein VP39"/>
    <property type="match status" value="1"/>
</dbReference>
<evidence type="ECO:0000256" key="1">
    <source>
        <dbReference type="ARBA" id="ARBA00001541"/>
    </source>
</evidence>
<evidence type="ECO:0000256" key="5">
    <source>
        <dbReference type="ARBA" id="ARBA00022691"/>
    </source>
</evidence>
<dbReference type="InterPro" id="IPR022642">
    <property type="entry name" value="CheR_C"/>
</dbReference>
<keyword evidence="4 7" id="KW-0808">Transferase</keyword>
<dbReference type="Gene3D" id="1.10.155.10">
    <property type="entry name" value="Chemotaxis receptor methyltransferase CheR, N-terminal domain"/>
    <property type="match status" value="1"/>
</dbReference>
<dbReference type="Pfam" id="PF01739">
    <property type="entry name" value="CheR"/>
    <property type="match status" value="1"/>
</dbReference>
<evidence type="ECO:0000313" key="8">
    <source>
        <dbReference type="Proteomes" id="UP000240042"/>
    </source>
</evidence>
<dbReference type="InterPro" id="IPR000780">
    <property type="entry name" value="CheR_MeTrfase"/>
</dbReference>
<evidence type="ECO:0000256" key="2">
    <source>
        <dbReference type="ARBA" id="ARBA00012534"/>
    </source>
</evidence>
<dbReference type="PROSITE" id="PS50123">
    <property type="entry name" value="CHER"/>
    <property type="match status" value="1"/>
</dbReference>
<dbReference type="RefSeq" id="WP_092316866.1">
    <property type="nucleotide sequence ID" value="NZ_FOKY01000001.1"/>
</dbReference>
<feature type="domain" description="CheR-type methyltransferase" evidence="6">
    <location>
        <begin position="1"/>
        <end position="285"/>
    </location>
</feature>
<proteinExistence type="predicted"/>
<accession>A0A1I1CYH6</accession>
<comment type="catalytic activity">
    <reaction evidence="1">
        <text>L-glutamyl-[protein] + S-adenosyl-L-methionine = [protein]-L-glutamate 5-O-methyl ester + S-adenosyl-L-homocysteine</text>
        <dbReference type="Rhea" id="RHEA:24452"/>
        <dbReference type="Rhea" id="RHEA-COMP:10208"/>
        <dbReference type="Rhea" id="RHEA-COMP:10311"/>
        <dbReference type="ChEBI" id="CHEBI:29973"/>
        <dbReference type="ChEBI" id="CHEBI:57856"/>
        <dbReference type="ChEBI" id="CHEBI:59789"/>
        <dbReference type="ChEBI" id="CHEBI:82795"/>
        <dbReference type="EC" id="2.1.1.80"/>
    </reaction>
</comment>
<dbReference type="InterPro" id="IPR036804">
    <property type="entry name" value="CheR_N_sf"/>
</dbReference>
<dbReference type="GO" id="GO:0032259">
    <property type="term" value="P:methylation"/>
    <property type="evidence" value="ECO:0007669"/>
    <property type="project" value="UniProtKB-KW"/>
</dbReference>
<dbReference type="InterPro" id="IPR050903">
    <property type="entry name" value="Bact_Chemotaxis_MeTrfase"/>
</dbReference>